<keyword evidence="10" id="KW-0479">Metal-binding</keyword>
<dbReference type="InterPro" id="IPR018332">
    <property type="entry name" value="Antenna_alpha"/>
</dbReference>
<keyword evidence="5" id="KW-1003">Cell membrane</keyword>
<feature type="transmembrane region" description="Helical" evidence="18">
    <location>
        <begin position="16"/>
        <end position="37"/>
    </location>
</feature>
<dbReference type="InterPro" id="IPR000066">
    <property type="entry name" value="Antenna_a/b"/>
</dbReference>
<gene>
    <name evidence="20" type="ORF">GCM10023209_04960</name>
</gene>
<keyword evidence="14" id="KW-0157">Chromophore</keyword>
<evidence type="ECO:0000256" key="16">
    <source>
        <dbReference type="ARBA" id="ARBA00023243"/>
    </source>
</evidence>
<keyword evidence="16" id="KW-0437">Light-harvesting polypeptide</keyword>
<evidence type="ECO:0000256" key="4">
    <source>
        <dbReference type="ARBA" id="ARBA00011367"/>
    </source>
</evidence>
<protein>
    <recommendedName>
        <fullName evidence="17">Antenna pigment protein alpha chain</fullName>
    </recommendedName>
</protein>
<evidence type="ECO:0000256" key="8">
    <source>
        <dbReference type="ARBA" id="ARBA00022549"/>
    </source>
</evidence>
<keyword evidence="13 18" id="KW-1133">Transmembrane helix</keyword>
<sequence length="97" mass="9843">MNNAKIWLVVKPTVGIPVFLGAVAVAGFATHVAVLSYTSWYNDYLQGQPLGTTAAAATAEAALVAPEAESASYAATLDGELPVDVLASASVAPPLVE</sequence>
<accession>A0ABP9KY33</accession>
<organism evidence="20 21">
    <name type="scientific">[Roseibacterium] beibuensis</name>
    <dbReference type="NCBI Taxonomy" id="1193142"/>
    <lineage>
        <taxon>Bacteria</taxon>
        <taxon>Pseudomonadati</taxon>
        <taxon>Pseudomonadota</taxon>
        <taxon>Alphaproteobacteria</taxon>
        <taxon>Rhodobacterales</taxon>
        <taxon>Roseobacteraceae</taxon>
        <taxon>Roseicyclus</taxon>
    </lineage>
</organism>
<evidence type="ECO:0000256" key="11">
    <source>
        <dbReference type="ARBA" id="ARBA00022842"/>
    </source>
</evidence>
<evidence type="ECO:0000256" key="12">
    <source>
        <dbReference type="ARBA" id="ARBA00022956"/>
    </source>
</evidence>
<keyword evidence="11" id="KW-0460">Magnesium</keyword>
<dbReference type="PRINTS" id="PR00673">
    <property type="entry name" value="LIGHTHARVSTA"/>
</dbReference>
<dbReference type="EMBL" id="BAABHW010000001">
    <property type="protein sequence ID" value="GAA5066410.1"/>
    <property type="molecule type" value="Genomic_DNA"/>
</dbReference>
<evidence type="ECO:0000313" key="21">
    <source>
        <dbReference type="Proteomes" id="UP001499910"/>
    </source>
</evidence>
<dbReference type="RefSeq" id="WP_259546854.1">
    <property type="nucleotide sequence ID" value="NZ_BAABHW010000001.1"/>
</dbReference>
<evidence type="ECO:0000256" key="7">
    <source>
        <dbReference type="ARBA" id="ARBA00022519"/>
    </source>
</evidence>
<comment type="function">
    <text evidence="1">Antenna complexes are light-harvesting systems, which transfer the excitation energy to the reaction centers.</text>
</comment>
<evidence type="ECO:0000256" key="1">
    <source>
        <dbReference type="ARBA" id="ARBA00002455"/>
    </source>
</evidence>
<evidence type="ECO:0000256" key="18">
    <source>
        <dbReference type="SAM" id="Phobius"/>
    </source>
</evidence>
<evidence type="ECO:0000256" key="15">
    <source>
        <dbReference type="ARBA" id="ARBA00023136"/>
    </source>
</evidence>
<keyword evidence="15 18" id="KW-0472">Membrane</keyword>
<evidence type="ECO:0000256" key="14">
    <source>
        <dbReference type="ARBA" id="ARBA00022991"/>
    </source>
</evidence>
<keyword evidence="8" id="KW-0042">Antenna complex</keyword>
<name>A0ABP9KY33_9RHOB</name>
<comment type="subunit">
    <text evidence="4">The core complex is formed by different alpha and beta chains, binding bacteriochlorophyll molecules, and arranged most probably in tetrameric structures disposed around the reaction center. The non-pigmented gamma chains may constitute additional components.</text>
</comment>
<keyword evidence="6" id="KW-0148">Chlorophyll</keyword>
<evidence type="ECO:0000256" key="3">
    <source>
        <dbReference type="ARBA" id="ARBA00005629"/>
    </source>
</evidence>
<evidence type="ECO:0000256" key="13">
    <source>
        <dbReference type="ARBA" id="ARBA00022989"/>
    </source>
</evidence>
<evidence type="ECO:0000256" key="5">
    <source>
        <dbReference type="ARBA" id="ARBA00022475"/>
    </source>
</evidence>
<evidence type="ECO:0000256" key="10">
    <source>
        <dbReference type="ARBA" id="ARBA00022723"/>
    </source>
</evidence>
<reference evidence="21" key="1">
    <citation type="journal article" date="2019" name="Int. J. Syst. Evol. Microbiol.">
        <title>The Global Catalogue of Microorganisms (GCM) 10K type strain sequencing project: providing services to taxonomists for standard genome sequencing and annotation.</title>
        <authorList>
            <consortium name="The Broad Institute Genomics Platform"/>
            <consortium name="The Broad Institute Genome Sequencing Center for Infectious Disease"/>
            <person name="Wu L."/>
            <person name="Ma J."/>
        </authorList>
    </citation>
    <scope>NUCLEOTIDE SEQUENCE [LARGE SCALE GENOMIC DNA]</scope>
    <source>
        <strain evidence="21">JCM 18015</strain>
    </source>
</reference>
<evidence type="ECO:0000256" key="9">
    <source>
        <dbReference type="ARBA" id="ARBA00022692"/>
    </source>
</evidence>
<proteinExistence type="inferred from homology"/>
<keyword evidence="9 18" id="KW-0812">Transmembrane</keyword>
<comment type="similarity">
    <text evidence="3">Belongs to the antenna complex alpha subunit family.</text>
</comment>
<evidence type="ECO:0000256" key="2">
    <source>
        <dbReference type="ARBA" id="ARBA00004249"/>
    </source>
</evidence>
<evidence type="ECO:0000256" key="6">
    <source>
        <dbReference type="ARBA" id="ARBA00022494"/>
    </source>
</evidence>
<comment type="caution">
    <text evidence="20">The sequence shown here is derived from an EMBL/GenBank/DDBJ whole genome shotgun (WGS) entry which is preliminary data.</text>
</comment>
<keyword evidence="7" id="KW-0997">Cell inner membrane</keyword>
<keyword evidence="12" id="KW-0076">Bacteriochlorophyll</keyword>
<evidence type="ECO:0000259" key="19">
    <source>
        <dbReference type="Pfam" id="PF00556"/>
    </source>
</evidence>
<dbReference type="InterPro" id="IPR035889">
    <property type="entry name" value="Light-harvesting_complex"/>
</dbReference>
<evidence type="ECO:0000313" key="20">
    <source>
        <dbReference type="EMBL" id="GAA5066410.1"/>
    </source>
</evidence>
<keyword evidence="21" id="KW-1185">Reference proteome</keyword>
<feature type="domain" description="Antenna complex alpha/beta subunit" evidence="19">
    <location>
        <begin position="3"/>
        <end position="41"/>
    </location>
</feature>
<comment type="subcellular location">
    <subcellularLocation>
        <location evidence="2">Cell inner membrane</location>
        <topology evidence="2">Single-pass type II membrane protein</topology>
    </subcellularLocation>
</comment>
<dbReference type="Gene3D" id="4.10.220.20">
    <property type="entry name" value="Light-harvesting complex"/>
    <property type="match status" value="1"/>
</dbReference>
<dbReference type="Pfam" id="PF00556">
    <property type="entry name" value="LHC"/>
    <property type="match status" value="1"/>
</dbReference>
<evidence type="ECO:0000256" key="17">
    <source>
        <dbReference type="ARBA" id="ARBA00029710"/>
    </source>
</evidence>
<dbReference type="Proteomes" id="UP001499910">
    <property type="component" value="Unassembled WGS sequence"/>
</dbReference>
<dbReference type="SUPFAM" id="SSF56918">
    <property type="entry name" value="Light-harvesting complex subunits"/>
    <property type="match status" value="1"/>
</dbReference>